<sequence length="312" mass="34692">MTDAQTLTPKSPVCLMISGSGRSGTTILSVLLSQGENVMNIGQLRDIWLAWAGDASCTCGQGVCGCAFWGAVRQQTFADSTADDLRQTDKEMRQFMADANVLRDWNDALALRALADTHAAFLARLKSVVATVLRLSGASVLVDSSKSPEFALAVHLTGLVDLFVLNLVRDPRAVACSWVRKKPGKINQRIDAWTNRQKRLTGWHDIGSLHHRVLRYEDFVAAPAEHSAAVLQWVNETLPDGVFVTDTQAQVTWEDQHLFPPSNETVLAEKREQVTIAAPTEWRRMKYWPLHLRVLLRSFPQGLAYVLKFGRA</sequence>
<proteinExistence type="predicted"/>
<keyword evidence="2" id="KW-1185">Reference proteome</keyword>
<evidence type="ECO:0000313" key="1">
    <source>
        <dbReference type="EMBL" id="MDA7426224.1"/>
    </source>
</evidence>
<dbReference type="Pfam" id="PF13469">
    <property type="entry name" value="Sulfotransfer_3"/>
    <property type="match status" value="1"/>
</dbReference>
<gene>
    <name evidence="1" type="ORF">PFY00_15920</name>
</gene>
<reference evidence="1 2" key="1">
    <citation type="submission" date="2023-01" db="EMBL/GenBank/DDBJ databases">
        <title>Thalassococcus onchidii sp. nov., isolated from a marine invertebrate from the South China Sea.</title>
        <authorList>
            <person name="Xu S."/>
            <person name="Liu Z."/>
            <person name="Xu Y."/>
        </authorList>
    </citation>
    <scope>NUCLEOTIDE SEQUENCE [LARGE SCALE GENOMIC DNA]</scope>
    <source>
        <strain evidence="1 2">KCTC 32084</strain>
    </source>
</reference>
<dbReference type="RefSeq" id="WP_271433583.1">
    <property type="nucleotide sequence ID" value="NZ_JAQIOY010000008.1"/>
</dbReference>
<organism evidence="1 2">
    <name type="scientific">Thalassococcus lentus</name>
    <dbReference type="NCBI Taxonomy" id="1210524"/>
    <lineage>
        <taxon>Bacteria</taxon>
        <taxon>Pseudomonadati</taxon>
        <taxon>Pseudomonadota</taxon>
        <taxon>Alphaproteobacteria</taxon>
        <taxon>Rhodobacterales</taxon>
        <taxon>Roseobacteraceae</taxon>
        <taxon>Thalassococcus</taxon>
    </lineage>
</organism>
<dbReference type="Proteomes" id="UP001210720">
    <property type="component" value="Unassembled WGS sequence"/>
</dbReference>
<accession>A0ABT4XW83</accession>
<protein>
    <submittedName>
        <fullName evidence="1">Sulfotransferase</fullName>
    </submittedName>
</protein>
<dbReference type="EMBL" id="JAQIOY010000008">
    <property type="protein sequence ID" value="MDA7426224.1"/>
    <property type="molecule type" value="Genomic_DNA"/>
</dbReference>
<dbReference type="InterPro" id="IPR027417">
    <property type="entry name" value="P-loop_NTPase"/>
</dbReference>
<evidence type="ECO:0000313" key="2">
    <source>
        <dbReference type="Proteomes" id="UP001210720"/>
    </source>
</evidence>
<comment type="caution">
    <text evidence="1">The sequence shown here is derived from an EMBL/GenBank/DDBJ whole genome shotgun (WGS) entry which is preliminary data.</text>
</comment>
<name>A0ABT4XW83_9RHOB</name>
<dbReference type="Gene3D" id="3.40.50.300">
    <property type="entry name" value="P-loop containing nucleotide triphosphate hydrolases"/>
    <property type="match status" value="1"/>
</dbReference>
<dbReference type="SUPFAM" id="SSF52540">
    <property type="entry name" value="P-loop containing nucleoside triphosphate hydrolases"/>
    <property type="match status" value="1"/>
</dbReference>